<dbReference type="EMBL" id="CM039176">
    <property type="protein sequence ID" value="KAH9713729.1"/>
    <property type="molecule type" value="Genomic_DNA"/>
</dbReference>
<organism evidence="1 2">
    <name type="scientific">Citrus sinensis</name>
    <name type="common">Sweet orange</name>
    <name type="synonym">Citrus aurantium var. sinensis</name>
    <dbReference type="NCBI Taxonomy" id="2711"/>
    <lineage>
        <taxon>Eukaryota</taxon>
        <taxon>Viridiplantae</taxon>
        <taxon>Streptophyta</taxon>
        <taxon>Embryophyta</taxon>
        <taxon>Tracheophyta</taxon>
        <taxon>Spermatophyta</taxon>
        <taxon>Magnoliopsida</taxon>
        <taxon>eudicotyledons</taxon>
        <taxon>Gunneridae</taxon>
        <taxon>Pentapetalae</taxon>
        <taxon>rosids</taxon>
        <taxon>malvids</taxon>
        <taxon>Sapindales</taxon>
        <taxon>Rutaceae</taxon>
        <taxon>Aurantioideae</taxon>
        <taxon>Citrus</taxon>
    </lineage>
</organism>
<proteinExistence type="predicted"/>
<protein>
    <submittedName>
        <fullName evidence="1">Peroxisomal (S)-2-hydroxy-acid oxidase GLO4</fullName>
    </submittedName>
</protein>
<gene>
    <name evidence="1" type="ORF">KPL71_020445</name>
</gene>
<name>A0ACB8J7N6_CITSI</name>
<comment type="caution">
    <text evidence="1">The sequence shown here is derived from an EMBL/GenBank/DDBJ whole genome shotgun (WGS) entry which is preliminary data.</text>
</comment>
<sequence length="394" mass="43480">MNYSDLCMQYVASGIDLLEKLINVHVCRFQMAAEPVNLNEFQELARLALPKMYYDFYAGGAEDEHTLKENVEAFHRITFRPRILVDVSRIDLSTTILDYKISAPIIIAPTAWHKLANPEGEVATARAAASCNTIMVLSFTSSSSIEDVAASCNAVCFYQLYVSKKRDIAATLVQRAERNGFKALVLTADTPRLGRREADIKNKMIKPQLKNLEGLLSTKVSSDTGLNLEADAREAMDASLSWKDLEWLRSITNLPILIKGILTREDAIKAVEVGVAGIIVSNHGARQLDYSPATISVLEEVVHAVKGRVPILMDGGVRRGTDVFKALALGAQAVLIGRPVVYGLAAKGEYGVRCVIEMLKDEFELTMALTGCPSVKHITRNHVRTEHERIHSML</sequence>
<evidence type="ECO:0000313" key="2">
    <source>
        <dbReference type="Proteomes" id="UP000829398"/>
    </source>
</evidence>
<evidence type="ECO:0000313" key="1">
    <source>
        <dbReference type="EMBL" id="KAH9713729.1"/>
    </source>
</evidence>
<accession>A0ACB8J7N6</accession>
<keyword evidence="2" id="KW-1185">Reference proteome</keyword>
<dbReference type="Proteomes" id="UP000829398">
    <property type="component" value="Chromosome 7"/>
</dbReference>
<reference evidence="2" key="1">
    <citation type="journal article" date="2023" name="Hortic. Res.">
        <title>A chromosome-level phased genome enabling allele-level studies in sweet orange: a case study on citrus Huanglongbing tolerance.</title>
        <authorList>
            <person name="Wu B."/>
            <person name="Yu Q."/>
            <person name="Deng Z."/>
            <person name="Duan Y."/>
            <person name="Luo F."/>
            <person name="Gmitter F. Jr."/>
        </authorList>
    </citation>
    <scope>NUCLEOTIDE SEQUENCE [LARGE SCALE GENOMIC DNA]</scope>
    <source>
        <strain evidence="2">cv. Valencia</strain>
    </source>
</reference>